<evidence type="ECO:0000256" key="5">
    <source>
        <dbReference type="SAM" id="MobiDB-lite"/>
    </source>
</evidence>
<dbReference type="HOGENOM" id="CLU_068312_0_1_1"/>
<dbReference type="STRING" id="1229662.W3X5K2"/>
<evidence type="ECO:0000256" key="4">
    <source>
        <dbReference type="ARBA" id="ARBA00023187"/>
    </source>
</evidence>
<name>W3X5K2_PESFW</name>
<accession>W3X5K2</accession>
<protein>
    <submittedName>
        <fullName evidence="6">Pre-mRNA-splicing factor cwc15</fullName>
    </submittedName>
</protein>
<dbReference type="Proteomes" id="UP000030651">
    <property type="component" value="Unassembled WGS sequence"/>
</dbReference>
<sequence>MTTAHRPTFDPAQGKEALRGPAYHQRLLPAYTQLKFRQPGQGGDADADEQRDLRAELLAAEAAHFAKKNGTPLPPVGDDAEAVSGGATAKRPMAITADGEDEDPEAKRRRILEETRDIDADSEEDDDDDDDSDDSSDDDSDDEEAELQRELEKIKAERAAKKQKEEEERAAREEDERERDIALGNPLLNKQNFTMKRRWDDDVVFKNQARGTDEKGKKKEFVNDLLRSDFHKRFMDNPLDFTPTSHNTSLFVDEILLIRCNNGQIILVLECSSHLLKGFDFEQGTAIEISERRSGTSFWANGSRTGIQGRLAMNLVLMSKRSDTR</sequence>
<reference evidence="7" key="1">
    <citation type="journal article" date="2015" name="BMC Genomics">
        <title>Genomic and transcriptomic analysis of the endophytic fungus Pestalotiopsis fici reveals its lifestyle and high potential for synthesis of natural products.</title>
        <authorList>
            <person name="Wang X."/>
            <person name="Zhang X."/>
            <person name="Liu L."/>
            <person name="Xiang M."/>
            <person name="Wang W."/>
            <person name="Sun X."/>
            <person name="Che Y."/>
            <person name="Guo L."/>
            <person name="Liu G."/>
            <person name="Guo L."/>
            <person name="Wang C."/>
            <person name="Yin W.B."/>
            <person name="Stadler M."/>
            <person name="Zhang X."/>
            <person name="Liu X."/>
        </authorList>
    </citation>
    <scope>NUCLEOTIDE SEQUENCE [LARGE SCALE GENOMIC DNA]</scope>
    <source>
        <strain evidence="7">W106-1 / CGMCC3.15140</strain>
    </source>
</reference>
<gene>
    <name evidence="6" type="ORF">PFICI_07995</name>
</gene>
<dbReference type="OMA" id="KYREHGQ"/>
<feature type="compositionally biased region" description="Acidic residues" evidence="5">
    <location>
        <begin position="120"/>
        <end position="145"/>
    </location>
</feature>
<dbReference type="GO" id="GO:0071013">
    <property type="term" value="C:catalytic step 2 spliceosome"/>
    <property type="evidence" value="ECO:0007669"/>
    <property type="project" value="TreeGrafter"/>
</dbReference>
<dbReference type="Pfam" id="PF04889">
    <property type="entry name" value="Cwf_Cwc_15"/>
    <property type="match status" value="1"/>
</dbReference>
<dbReference type="EMBL" id="KI912113">
    <property type="protein sequence ID" value="ETS80466.1"/>
    <property type="molecule type" value="Genomic_DNA"/>
</dbReference>
<dbReference type="KEGG" id="pfy:PFICI_07995"/>
<dbReference type="GO" id="GO:0045292">
    <property type="term" value="P:mRNA cis splicing, via spliceosome"/>
    <property type="evidence" value="ECO:0007669"/>
    <property type="project" value="TreeGrafter"/>
</dbReference>
<dbReference type="InParanoid" id="W3X5K2"/>
<comment type="similarity">
    <text evidence="2">Belongs to the CWC15 family.</text>
</comment>
<feature type="region of interest" description="Disordered" evidence="5">
    <location>
        <begin position="1"/>
        <end position="21"/>
    </location>
</feature>
<evidence type="ECO:0000256" key="1">
    <source>
        <dbReference type="ARBA" id="ARBA00003777"/>
    </source>
</evidence>
<evidence type="ECO:0000313" key="6">
    <source>
        <dbReference type="EMBL" id="ETS80466.1"/>
    </source>
</evidence>
<dbReference type="PANTHER" id="PTHR12718:SF2">
    <property type="entry name" value="SPLICEOSOME-ASSOCIATED PROTEIN CWC15 HOMOLOG"/>
    <property type="match status" value="1"/>
</dbReference>
<dbReference type="GeneID" id="19273008"/>
<keyword evidence="3" id="KW-0507">mRNA processing</keyword>
<feature type="region of interest" description="Disordered" evidence="5">
    <location>
        <begin position="65"/>
        <end position="183"/>
    </location>
</feature>
<evidence type="ECO:0000313" key="7">
    <source>
        <dbReference type="Proteomes" id="UP000030651"/>
    </source>
</evidence>
<proteinExistence type="inferred from homology"/>
<dbReference type="AlphaFoldDB" id="W3X5K2"/>
<dbReference type="InterPro" id="IPR006973">
    <property type="entry name" value="Cwf_Cwc_15"/>
</dbReference>
<organism evidence="6 7">
    <name type="scientific">Pestalotiopsis fici (strain W106-1 / CGMCC3.15140)</name>
    <dbReference type="NCBI Taxonomy" id="1229662"/>
    <lineage>
        <taxon>Eukaryota</taxon>
        <taxon>Fungi</taxon>
        <taxon>Dikarya</taxon>
        <taxon>Ascomycota</taxon>
        <taxon>Pezizomycotina</taxon>
        <taxon>Sordariomycetes</taxon>
        <taxon>Xylariomycetidae</taxon>
        <taxon>Amphisphaeriales</taxon>
        <taxon>Sporocadaceae</taxon>
        <taxon>Pestalotiopsis</taxon>
    </lineage>
</organism>
<dbReference type="OrthoDB" id="30179at2759"/>
<dbReference type="eggNOG" id="KOG3228">
    <property type="taxonomic scope" value="Eukaryota"/>
</dbReference>
<evidence type="ECO:0000256" key="2">
    <source>
        <dbReference type="ARBA" id="ARBA00006644"/>
    </source>
</evidence>
<dbReference type="GO" id="GO:0003723">
    <property type="term" value="F:RNA binding"/>
    <property type="evidence" value="ECO:0007669"/>
    <property type="project" value="TreeGrafter"/>
</dbReference>
<keyword evidence="7" id="KW-1185">Reference proteome</keyword>
<feature type="compositionally biased region" description="Basic and acidic residues" evidence="5">
    <location>
        <begin position="146"/>
        <end position="181"/>
    </location>
</feature>
<comment type="function">
    <text evidence="1">Involved in pre-mRNA splicing.</text>
</comment>
<dbReference type="PANTHER" id="PTHR12718">
    <property type="entry name" value="CELL CYCLE CONTROL PROTEIN CWF15"/>
    <property type="match status" value="1"/>
</dbReference>
<dbReference type="RefSeq" id="XP_007834767.1">
    <property type="nucleotide sequence ID" value="XM_007836576.1"/>
</dbReference>
<evidence type="ECO:0000256" key="3">
    <source>
        <dbReference type="ARBA" id="ARBA00022664"/>
    </source>
</evidence>
<keyword evidence="4" id="KW-0508">mRNA splicing</keyword>